<gene>
    <name evidence="2" type="ORF">MEDL_2298</name>
</gene>
<evidence type="ECO:0000256" key="1">
    <source>
        <dbReference type="SAM" id="SignalP"/>
    </source>
</evidence>
<evidence type="ECO:0000313" key="2">
    <source>
        <dbReference type="EMBL" id="CAG2186759.1"/>
    </source>
</evidence>
<comment type="caution">
    <text evidence="2">The sequence shown here is derived from an EMBL/GenBank/DDBJ whole genome shotgun (WGS) entry which is preliminary data.</text>
</comment>
<feature type="chain" id="PRO_5035921463" description="BRICHOS domain-containing protein" evidence="1">
    <location>
        <begin position="20"/>
        <end position="223"/>
    </location>
</feature>
<accession>A0A8S3PRU4</accession>
<dbReference type="EMBL" id="CAJPWZ010000144">
    <property type="protein sequence ID" value="CAG2186759.1"/>
    <property type="molecule type" value="Genomic_DNA"/>
</dbReference>
<evidence type="ECO:0008006" key="4">
    <source>
        <dbReference type="Google" id="ProtNLM"/>
    </source>
</evidence>
<sequence>MNKVMFLFVCCLAIAICQASWRSQNKNKWRNYARRMNFINTTWTNTVGNVNVAESAIYRDGLDVVFVKSRDTVNNEAIGFNTSFFIYDVNAALGAISVKSGRVKFCFIAEMDDTKTMDIVKQDLEALKNGGNVVKDVVPIYVSQEDAATVQTLMGKSRMISAICSKAANCDRAYMASTQQGDKETVATWKTSGMYNNYEINMSMNPDSSNNNCRDWVNFWTKP</sequence>
<reference evidence="2" key="1">
    <citation type="submission" date="2021-03" db="EMBL/GenBank/DDBJ databases">
        <authorList>
            <person name="Bekaert M."/>
        </authorList>
    </citation>
    <scope>NUCLEOTIDE SEQUENCE</scope>
</reference>
<dbReference type="Proteomes" id="UP000683360">
    <property type="component" value="Unassembled WGS sequence"/>
</dbReference>
<name>A0A8S3PRU4_MYTED</name>
<dbReference type="OrthoDB" id="6173769at2759"/>
<dbReference type="AlphaFoldDB" id="A0A8S3PRU4"/>
<evidence type="ECO:0000313" key="3">
    <source>
        <dbReference type="Proteomes" id="UP000683360"/>
    </source>
</evidence>
<organism evidence="2 3">
    <name type="scientific">Mytilus edulis</name>
    <name type="common">Blue mussel</name>
    <dbReference type="NCBI Taxonomy" id="6550"/>
    <lineage>
        <taxon>Eukaryota</taxon>
        <taxon>Metazoa</taxon>
        <taxon>Spiralia</taxon>
        <taxon>Lophotrochozoa</taxon>
        <taxon>Mollusca</taxon>
        <taxon>Bivalvia</taxon>
        <taxon>Autobranchia</taxon>
        <taxon>Pteriomorphia</taxon>
        <taxon>Mytilida</taxon>
        <taxon>Mytiloidea</taxon>
        <taxon>Mytilidae</taxon>
        <taxon>Mytilinae</taxon>
        <taxon>Mytilus</taxon>
    </lineage>
</organism>
<protein>
    <recommendedName>
        <fullName evidence="4">BRICHOS domain-containing protein</fullName>
    </recommendedName>
</protein>
<keyword evidence="3" id="KW-1185">Reference proteome</keyword>
<keyword evidence="1" id="KW-0732">Signal</keyword>
<proteinExistence type="predicted"/>
<feature type="signal peptide" evidence="1">
    <location>
        <begin position="1"/>
        <end position="19"/>
    </location>
</feature>